<protein>
    <submittedName>
        <fullName evidence="2">Uncharacterized protein</fullName>
    </submittedName>
</protein>
<dbReference type="AlphaFoldDB" id="A0A9Q8ST98"/>
<organism evidence="2 3">
    <name type="scientific">Colletotrichum lupini</name>
    <dbReference type="NCBI Taxonomy" id="145971"/>
    <lineage>
        <taxon>Eukaryota</taxon>
        <taxon>Fungi</taxon>
        <taxon>Dikarya</taxon>
        <taxon>Ascomycota</taxon>
        <taxon>Pezizomycotina</taxon>
        <taxon>Sordariomycetes</taxon>
        <taxon>Hypocreomycetidae</taxon>
        <taxon>Glomerellales</taxon>
        <taxon>Glomerellaceae</taxon>
        <taxon>Colletotrichum</taxon>
        <taxon>Colletotrichum acutatum species complex</taxon>
    </lineage>
</organism>
<name>A0A9Q8ST98_9PEZI</name>
<evidence type="ECO:0000313" key="3">
    <source>
        <dbReference type="Proteomes" id="UP000830671"/>
    </source>
</evidence>
<sequence>MLSSDEALSVVKRMFRWPPIELLTEATHWLRKLQTKERQPMGDSAVAEGQLRNRISQVILKQTIPRHRSTSVPCLTWPWQVEHRVVLALARRSAWRRSATSKEGVRTVGAALVDQKRTELHPASELRRAGVGGASDPLSLATDTPRRVSAT</sequence>
<dbReference type="RefSeq" id="XP_049144029.1">
    <property type="nucleotide sequence ID" value="XM_049286886.1"/>
</dbReference>
<dbReference type="GeneID" id="73341896"/>
<feature type="region of interest" description="Disordered" evidence="1">
    <location>
        <begin position="121"/>
        <end position="151"/>
    </location>
</feature>
<keyword evidence="3" id="KW-1185">Reference proteome</keyword>
<proteinExistence type="predicted"/>
<accession>A0A9Q8ST98</accession>
<evidence type="ECO:0000313" key="2">
    <source>
        <dbReference type="EMBL" id="UQC82406.1"/>
    </source>
</evidence>
<evidence type="ECO:0000256" key="1">
    <source>
        <dbReference type="SAM" id="MobiDB-lite"/>
    </source>
</evidence>
<dbReference type="EMBL" id="CP019476">
    <property type="protein sequence ID" value="UQC82406.1"/>
    <property type="molecule type" value="Genomic_DNA"/>
</dbReference>
<dbReference type="Proteomes" id="UP000830671">
    <property type="component" value="Chromosome 4"/>
</dbReference>
<dbReference type="KEGG" id="clup:CLUP02_07894"/>
<gene>
    <name evidence="2" type="ORF">CLUP02_07894</name>
</gene>
<reference evidence="2" key="1">
    <citation type="journal article" date="2021" name="Mol. Plant Microbe Interact.">
        <title>Complete Genome Sequence of the Plant-Pathogenic Fungus Colletotrichum lupini.</title>
        <authorList>
            <person name="Baroncelli R."/>
            <person name="Pensec F."/>
            <person name="Da Lio D."/>
            <person name="Boufleur T."/>
            <person name="Vicente I."/>
            <person name="Sarrocco S."/>
            <person name="Picot A."/>
            <person name="Baraldi E."/>
            <person name="Sukno S."/>
            <person name="Thon M."/>
            <person name="Le Floch G."/>
        </authorList>
    </citation>
    <scope>NUCLEOTIDE SEQUENCE</scope>
    <source>
        <strain evidence="2">IMI 504893</strain>
    </source>
</reference>